<dbReference type="Gene3D" id="3.10.580.10">
    <property type="entry name" value="CBS-domain"/>
    <property type="match status" value="1"/>
</dbReference>
<dbReference type="SMART" id="SM00116">
    <property type="entry name" value="CBS"/>
    <property type="match status" value="2"/>
</dbReference>
<protein>
    <submittedName>
        <fullName evidence="4">CBS domain-containing protein</fullName>
    </submittedName>
</protein>
<accession>A0A1G8IL38</accession>
<evidence type="ECO:0000313" key="5">
    <source>
        <dbReference type="Proteomes" id="UP000198607"/>
    </source>
</evidence>
<evidence type="ECO:0000256" key="2">
    <source>
        <dbReference type="PROSITE-ProRule" id="PRU00703"/>
    </source>
</evidence>
<dbReference type="InterPro" id="IPR044725">
    <property type="entry name" value="CBSX3_CBS_dom"/>
</dbReference>
<dbReference type="EMBL" id="FNCY01000014">
    <property type="protein sequence ID" value="SDI19689.1"/>
    <property type="molecule type" value="Genomic_DNA"/>
</dbReference>
<organism evidence="4 5">
    <name type="scientific">Propionivibrio dicarboxylicus</name>
    <dbReference type="NCBI Taxonomy" id="83767"/>
    <lineage>
        <taxon>Bacteria</taxon>
        <taxon>Pseudomonadati</taxon>
        <taxon>Pseudomonadota</taxon>
        <taxon>Betaproteobacteria</taxon>
        <taxon>Rhodocyclales</taxon>
        <taxon>Rhodocyclaceae</taxon>
        <taxon>Propionivibrio</taxon>
    </lineage>
</organism>
<sequence length="143" mass="15912">MRTLKQLIESKNKRLAFVTPDQSVLRALEIMAEVDVGALLVLDGTQLKGVFSERDYARKVILQGKASRNTAVSEVMSDKVISVTTEQSIEDCMAIMTEKHIRHLPVLDREGGVLGIVSIGDIIKEILNEQQFVITQLENYITG</sequence>
<dbReference type="PANTHER" id="PTHR43080:SF2">
    <property type="entry name" value="CBS DOMAIN-CONTAINING PROTEIN"/>
    <property type="match status" value="1"/>
</dbReference>
<dbReference type="SUPFAM" id="SSF54631">
    <property type="entry name" value="CBS-domain pair"/>
    <property type="match status" value="1"/>
</dbReference>
<proteinExistence type="predicted"/>
<gene>
    <name evidence="4" type="ORF">SAMN05660652_03027</name>
</gene>
<dbReference type="PROSITE" id="PS51371">
    <property type="entry name" value="CBS"/>
    <property type="match status" value="2"/>
</dbReference>
<feature type="domain" description="CBS" evidence="3">
    <location>
        <begin position="11"/>
        <end position="67"/>
    </location>
</feature>
<dbReference type="InterPro" id="IPR000644">
    <property type="entry name" value="CBS_dom"/>
</dbReference>
<evidence type="ECO:0000259" key="3">
    <source>
        <dbReference type="PROSITE" id="PS51371"/>
    </source>
</evidence>
<dbReference type="OrthoDB" id="9807125at2"/>
<dbReference type="Proteomes" id="UP000198607">
    <property type="component" value="Unassembled WGS sequence"/>
</dbReference>
<keyword evidence="5" id="KW-1185">Reference proteome</keyword>
<name>A0A1G8IL38_9RHOO</name>
<keyword evidence="1 2" id="KW-0129">CBS domain</keyword>
<evidence type="ECO:0000313" key="4">
    <source>
        <dbReference type="EMBL" id="SDI19689.1"/>
    </source>
</evidence>
<evidence type="ECO:0000256" key="1">
    <source>
        <dbReference type="ARBA" id="ARBA00023122"/>
    </source>
</evidence>
<dbReference type="Pfam" id="PF00571">
    <property type="entry name" value="CBS"/>
    <property type="match status" value="2"/>
</dbReference>
<dbReference type="PANTHER" id="PTHR43080">
    <property type="entry name" value="CBS DOMAIN-CONTAINING PROTEIN CBSX3, MITOCHONDRIAL"/>
    <property type="match status" value="1"/>
</dbReference>
<dbReference type="RefSeq" id="WP_091938755.1">
    <property type="nucleotide sequence ID" value="NZ_FNCY01000014.1"/>
</dbReference>
<dbReference type="InterPro" id="IPR046342">
    <property type="entry name" value="CBS_dom_sf"/>
</dbReference>
<dbReference type="AlphaFoldDB" id="A0A1G8IL38"/>
<reference evidence="4 5" key="1">
    <citation type="submission" date="2016-10" db="EMBL/GenBank/DDBJ databases">
        <authorList>
            <person name="de Groot N.N."/>
        </authorList>
    </citation>
    <scope>NUCLEOTIDE SEQUENCE [LARGE SCALE GENOMIC DNA]</scope>
    <source>
        <strain evidence="4 5">DSM 5885</strain>
    </source>
</reference>
<dbReference type="InterPro" id="IPR051257">
    <property type="entry name" value="Diverse_CBS-Domain"/>
</dbReference>
<dbReference type="CDD" id="cd04623">
    <property type="entry name" value="CBS_pair_bac_euk"/>
    <property type="match status" value="1"/>
</dbReference>
<feature type="domain" description="CBS" evidence="3">
    <location>
        <begin position="76"/>
        <end position="132"/>
    </location>
</feature>
<dbReference type="STRING" id="83767.SAMN05660652_03027"/>